<sequence length="642" mass="70514">MKTNSNPFIIRESIAKIKGFSRLRQIGSDFWLAASQEKITLTLTREKFRVIFFVMIFSLVIIMARAFYLQAIKGGNYNQIAEGNRIRLSSIKAERGIIYDRYHTPLVANLPNVSLYFIPSDLPSDDQPKRNLSQVLAAIIDKNPDELWQTFSQAKAHSYEPVLIAGNLSHEQAIRLKSIEDNLAGIYTTIEPRRDYLEGGGLSHILGYVGKISPAEFAQSVAQNYEINDTLGKDGVELFYEPILKGKNGVQEIEVDALGKTKKILNRTDPQIGASLVLTIDAELQKKLSQSLAAAIKNSATSQTGVAIALDPQSGEILSIVSLPDFDNNFFSAGIAEDAYQNYLTDQRKPLFNRAIAGTYPPGSTFKPLVALAALEQGIINEQKTFLSTGGLQLDKWFFPDWKYGGHGRVNVISAIANSVNTFFYYIGGGYNDFTGLGVQKITDFARKFYLSKTLGIDLPGEASGFLPSKSWKEETKRESWYIGDTYHLAIGQGDILVTPLQIASYTAFFANGGTLYQPHLLKEIINANGLKSEPNSDASQDYILAKNLASAENIDIIRRALRATITSGSAKALQSLPIAVAGKTGTAQVGAGKESHAWFTGFAPYDSPRIVITILLENGGEGSTVAIPVFKDVIAWYFNEN</sequence>
<dbReference type="InterPro" id="IPR012338">
    <property type="entry name" value="Beta-lactam/transpept-like"/>
</dbReference>
<keyword evidence="9" id="KW-0573">Peptidoglycan synthesis</keyword>
<dbReference type="STRING" id="1798561.A3B87_02655"/>
<dbReference type="InterPro" id="IPR017790">
    <property type="entry name" value="Penicillin-binding_protein_2"/>
</dbReference>
<keyword evidence="5" id="KW-0645">Protease</keyword>
<evidence type="ECO:0000256" key="3">
    <source>
        <dbReference type="ARBA" id="ARBA00022475"/>
    </source>
</evidence>
<dbReference type="GO" id="GO:0009252">
    <property type="term" value="P:peptidoglycan biosynthetic process"/>
    <property type="evidence" value="ECO:0007669"/>
    <property type="project" value="UniProtKB-KW"/>
</dbReference>
<keyword evidence="10 13" id="KW-1133">Transmembrane helix</keyword>
<evidence type="ECO:0000259" key="14">
    <source>
        <dbReference type="Pfam" id="PF00905"/>
    </source>
</evidence>
<comment type="subcellular location">
    <subcellularLocation>
        <location evidence="2">Cell membrane</location>
    </subcellularLocation>
    <subcellularLocation>
        <location evidence="1">Membrane</location>
        <topology evidence="1">Single-pass membrane protein</topology>
    </subcellularLocation>
</comment>
<accession>A0A1F6FLH4</accession>
<keyword evidence="8" id="KW-0133">Cell shape</keyword>
<dbReference type="AlphaFoldDB" id="A0A1F6FLH4"/>
<evidence type="ECO:0000256" key="8">
    <source>
        <dbReference type="ARBA" id="ARBA00022960"/>
    </source>
</evidence>
<dbReference type="GO" id="GO:0008360">
    <property type="term" value="P:regulation of cell shape"/>
    <property type="evidence" value="ECO:0007669"/>
    <property type="project" value="UniProtKB-KW"/>
</dbReference>
<dbReference type="GO" id="GO:0071555">
    <property type="term" value="P:cell wall organization"/>
    <property type="evidence" value="ECO:0007669"/>
    <property type="project" value="UniProtKB-KW"/>
</dbReference>
<dbReference type="Gene3D" id="3.30.1390.30">
    <property type="entry name" value="Penicillin-binding protein 2a, domain 3"/>
    <property type="match status" value="1"/>
</dbReference>
<dbReference type="GO" id="GO:0009002">
    <property type="term" value="F:serine-type D-Ala-D-Ala carboxypeptidase activity"/>
    <property type="evidence" value="ECO:0007669"/>
    <property type="project" value="InterPro"/>
</dbReference>
<dbReference type="GO" id="GO:0071972">
    <property type="term" value="F:peptidoglycan L,D-transpeptidase activity"/>
    <property type="evidence" value="ECO:0007669"/>
    <property type="project" value="TreeGrafter"/>
</dbReference>
<feature type="domain" description="Penicillin-binding protein transpeptidase" evidence="14">
    <location>
        <begin position="305"/>
        <end position="635"/>
    </location>
</feature>
<dbReference type="Pfam" id="PF00905">
    <property type="entry name" value="Transpeptidase"/>
    <property type="match status" value="1"/>
</dbReference>
<dbReference type="NCBIfam" id="TIGR03423">
    <property type="entry name" value="pbp2_mrdA"/>
    <property type="match status" value="1"/>
</dbReference>
<evidence type="ECO:0000256" key="12">
    <source>
        <dbReference type="ARBA" id="ARBA00023316"/>
    </source>
</evidence>
<keyword evidence="3" id="KW-1003">Cell membrane</keyword>
<evidence type="ECO:0000256" key="2">
    <source>
        <dbReference type="ARBA" id="ARBA00004236"/>
    </source>
</evidence>
<evidence type="ECO:0000259" key="15">
    <source>
        <dbReference type="Pfam" id="PF03717"/>
    </source>
</evidence>
<dbReference type="Pfam" id="PF03717">
    <property type="entry name" value="PBP_dimer"/>
    <property type="match status" value="1"/>
</dbReference>
<dbReference type="EMBL" id="MFMW01000029">
    <property type="protein sequence ID" value="OGG86708.1"/>
    <property type="molecule type" value="Genomic_DNA"/>
</dbReference>
<proteinExistence type="predicted"/>
<keyword evidence="12" id="KW-0961">Cell wall biogenesis/degradation</keyword>
<evidence type="ECO:0000256" key="7">
    <source>
        <dbReference type="ARBA" id="ARBA00022801"/>
    </source>
</evidence>
<dbReference type="Gene3D" id="3.40.710.10">
    <property type="entry name" value="DD-peptidase/beta-lactamase superfamily"/>
    <property type="match status" value="1"/>
</dbReference>
<evidence type="ECO:0000256" key="1">
    <source>
        <dbReference type="ARBA" id="ARBA00004167"/>
    </source>
</evidence>
<dbReference type="Gene3D" id="3.90.1310.10">
    <property type="entry name" value="Penicillin-binding protein 2a (Domain 2)"/>
    <property type="match status" value="1"/>
</dbReference>
<reference evidence="16 17" key="1">
    <citation type="journal article" date="2016" name="Nat. Commun.">
        <title>Thousands of microbial genomes shed light on interconnected biogeochemical processes in an aquifer system.</title>
        <authorList>
            <person name="Anantharaman K."/>
            <person name="Brown C.T."/>
            <person name="Hug L.A."/>
            <person name="Sharon I."/>
            <person name="Castelle C.J."/>
            <person name="Probst A.J."/>
            <person name="Thomas B.C."/>
            <person name="Singh A."/>
            <person name="Wilkins M.J."/>
            <person name="Karaoz U."/>
            <person name="Brodie E.L."/>
            <person name="Williams K.H."/>
            <person name="Hubbard S.S."/>
            <person name="Banfield J.F."/>
        </authorList>
    </citation>
    <scope>NUCLEOTIDE SEQUENCE [LARGE SCALE GENOMIC DNA]</scope>
</reference>
<dbReference type="InterPro" id="IPR050515">
    <property type="entry name" value="Beta-lactam/transpept"/>
</dbReference>
<dbReference type="InterPro" id="IPR005311">
    <property type="entry name" value="PBP_dimer"/>
</dbReference>
<evidence type="ECO:0000256" key="6">
    <source>
        <dbReference type="ARBA" id="ARBA00022692"/>
    </source>
</evidence>
<dbReference type="PANTHER" id="PTHR30627">
    <property type="entry name" value="PEPTIDOGLYCAN D,D-TRANSPEPTIDASE"/>
    <property type="match status" value="1"/>
</dbReference>
<evidence type="ECO:0000256" key="4">
    <source>
        <dbReference type="ARBA" id="ARBA00022519"/>
    </source>
</evidence>
<name>A0A1F6FLH4_9BACT</name>
<dbReference type="SUPFAM" id="SSF56519">
    <property type="entry name" value="Penicillin binding protein dimerisation domain"/>
    <property type="match status" value="1"/>
</dbReference>
<feature type="transmembrane region" description="Helical" evidence="13">
    <location>
        <begin position="48"/>
        <end position="68"/>
    </location>
</feature>
<dbReference type="GO" id="GO:0008658">
    <property type="term" value="F:penicillin binding"/>
    <property type="evidence" value="ECO:0007669"/>
    <property type="project" value="InterPro"/>
</dbReference>
<dbReference type="PANTHER" id="PTHR30627:SF2">
    <property type="entry name" value="PEPTIDOGLYCAN D,D-TRANSPEPTIDASE MRDA"/>
    <property type="match status" value="1"/>
</dbReference>
<dbReference type="Proteomes" id="UP000179136">
    <property type="component" value="Unassembled WGS sequence"/>
</dbReference>
<evidence type="ECO:0000313" key="17">
    <source>
        <dbReference type="Proteomes" id="UP000179136"/>
    </source>
</evidence>
<evidence type="ECO:0000256" key="9">
    <source>
        <dbReference type="ARBA" id="ARBA00022984"/>
    </source>
</evidence>
<dbReference type="GO" id="GO:0005886">
    <property type="term" value="C:plasma membrane"/>
    <property type="evidence" value="ECO:0007669"/>
    <property type="project" value="UniProtKB-SubCell"/>
</dbReference>
<evidence type="ECO:0000256" key="10">
    <source>
        <dbReference type="ARBA" id="ARBA00022989"/>
    </source>
</evidence>
<gene>
    <name evidence="16" type="ORF">A3B87_02655</name>
</gene>
<organism evidence="16 17">
    <name type="scientific">Candidatus Kuenenbacteria bacterium RIFCSPHIGHO2_02_FULL_39_13</name>
    <dbReference type="NCBI Taxonomy" id="1798561"/>
    <lineage>
        <taxon>Bacteria</taxon>
        <taxon>Candidatus Kueneniibacteriota</taxon>
    </lineage>
</organism>
<dbReference type="InterPro" id="IPR001460">
    <property type="entry name" value="PCN-bd_Tpept"/>
</dbReference>
<evidence type="ECO:0000256" key="11">
    <source>
        <dbReference type="ARBA" id="ARBA00023136"/>
    </source>
</evidence>
<dbReference type="GO" id="GO:0006508">
    <property type="term" value="P:proteolysis"/>
    <property type="evidence" value="ECO:0007669"/>
    <property type="project" value="UniProtKB-KW"/>
</dbReference>
<evidence type="ECO:0000313" key="16">
    <source>
        <dbReference type="EMBL" id="OGG86708.1"/>
    </source>
</evidence>
<evidence type="ECO:0000256" key="5">
    <source>
        <dbReference type="ARBA" id="ARBA00022670"/>
    </source>
</evidence>
<dbReference type="InterPro" id="IPR036138">
    <property type="entry name" value="PBP_dimer_sf"/>
</dbReference>
<feature type="domain" description="Penicillin-binding protein dimerisation" evidence="15">
    <location>
        <begin position="91"/>
        <end position="261"/>
    </location>
</feature>
<keyword evidence="4" id="KW-0997">Cell inner membrane</keyword>
<keyword evidence="11 13" id="KW-0472">Membrane</keyword>
<keyword evidence="6 13" id="KW-0812">Transmembrane</keyword>
<protein>
    <submittedName>
        <fullName evidence="16">Penicillin-binding protein 2</fullName>
    </submittedName>
</protein>
<comment type="caution">
    <text evidence="16">The sequence shown here is derived from an EMBL/GenBank/DDBJ whole genome shotgun (WGS) entry which is preliminary data.</text>
</comment>
<evidence type="ECO:0000256" key="13">
    <source>
        <dbReference type="SAM" id="Phobius"/>
    </source>
</evidence>
<keyword evidence="7" id="KW-0378">Hydrolase</keyword>
<dbReference type="SUPFAM" id="SSF56601">
    <property type="entry name" value="beta-lactamase/transpeptidase-like"/>
    <property type="match status" value="1"/>
</dbReference>